<dbReference type="Pfam" id="PF13581">
    <property type="entry name" value="HATPase_c_2"/>
    <property type="match status" value="1"/>
</dbReference>
<gene>
    <name evidence="4" type="ORF">C2869_11535</name>
</gene>
<evidence type="ECO:0000259" key="3">
    <source>
        <dbReference type="PROSITE" id="PS50110"/>
    </source>
</evidence>
<dbReference type="SUPFAM" id="SSF52172">
    <property type="entry name" value="CheY-like"/>
    <property type="match status" value="1"/>
</dbReference>
<feature type="domain" description="Response regulatory" evidence="3">
    <location>
        <begin position="2"/>
        <end position="118"/>
    </location>
</feature>
<dbReference type="InterPro" id="IPR001789">
    <property type="entry name" value="Sig_transdc_resp-reg_receiver"/>
</dbReference>
<dbReference type="Pfam" id="PF07228">
    <property type="entry name" value="SpoIIE"/>
    <property type="match status" value="1"/>
</dbReference>
<dbReference type="SUPFAM" id="SSF81606">
    <property type="entry name" value="PP2C-like"/>
    <property type="match status" value="1"/>
</dbReference>
<dbReference type="Gene3D" id="3.60.40.10">
    <property type="entry name" value="PPM-type phosphatase domain"/>
    <property type="match status" value="1"/>
</dbReference>
<dbReference type="SUPFAM" id="SSF55874">
    <property type="entry name" value="ATPase domain of HSP90 chaperone/DNA topoisomerase II/histidine kinase"/>
    <property type="match status" value="1"/>
</dbReference>
<dbReference type="RefSeq" id="WP_108603081.1">
    <property type="nucleotide sequence ID" value="NZ_CP026604.1"/>
</dbReference>
<dbReference type="InterPro" id="IPR036457">
    <property type="entry name" value="PPM-type-like_dom_sf"/>
</dbReference>
<organism evidence="4 5">
    <name type="scientific">Saccharobesus litoralis</name>
    <dbReference type="NCBI Taxonomy" id="2172099"/>
    <lineage>
        <taxon>Bacteria</taxon>
        <taxon>Pseudomonadati</taxon>
        <taxon>Pseudomonadota</taxon>
        <taxon>Gammaproteobacteria</taxon>
        <taxon>Alteromonadales</taxon>
        <taxon>Alteromonadaceae</taxon>
        <taxon>Saccharobesus</taxon>
    </lineage>
</organism>
<dbReference type="InterPro" id="IPR036890">
    <property type="entry name" value="HATPase_C_sf"/>
</dbReference>
<dbReference type="CDD" id="cd16936">
    <property type="entry name" value="HATPase_RsbW-like"/>
    <property type="match status" value="1"/>
</dbReference>
<name>A0A2S0VS81_9ALTE</name>
<evidence type="ECO:0000256" key="1">
    <source>
        <dbReference type="ARBA" id="ARBA00022801"/>
    </source>
</evidence>
<dbReference type="Gene3D" id="3.30.565.10">
    <property type="entry name" value="Histidine kinase-like ATPase, C-terminal domain"/>
    <property type="match status" value="1"/>
</dbReference>
<dbReference type="InterPro" id="IPR001932">
    <property type="entry name" value="PPM-type_phosphatase-like_dom"/>
</dbReference>
<dbReference type="KEGG" id="cate:C2869_11535"/>
<keyword evidence="2" id="KW-0597">Phosphoprotein</keyword>
<reference evidence="4 5" key="1">
    <citation type="submission" date="2018-01" db="EMBL/GenBank/DDBJ databases">
        <title>Genome sequence of a Cantenovulum-like bacteria.</title>
        <authorList>
            <person name="Tan W.R."/>
            <person name="Lau N.-S."/>
            <person name="Go F."/>
            <person name="Amirul A.-A.A."/>
        </authorList>
    </citation>
    <scope>NUCLEOTIDE SEQUENCE [LARGE SCALE GENOMIC DNA]</scope>
    <source>
        <strain evidence="4 5">CCB-QB4</strain>
    </source>
</reference>
<keyword evidence="1" id="KW-0378">Hydrolase</keyword>
<dbReference type="Gene3D" id="3.40.50.2300">
    <property type="match status" value="1"/>
</dbReference>
<evidence type="ECO:0000313" key="5">
    <source>
        <dbReference type="Proteomes" id="UP000244441"/>
    </source>
</evidence>
<dbReference type="InterPro" id="IPR003594">
    <property type="entry name" value="HATPase_dom"/>
</dbReference>
<sequence>MRILVVDDQDLNRTMLQFMLESEGYEVILAEHGKVAIDIFDDVQPDIVLLDVVMPVMDGYETAPLLKQKAGDIHLPIIFITALDDQKSMLKCLEVGGDDFLAKPFDKVILTAKIRAHQRNRELSQSVTEQNKTLLYHQNQTEREHLIVEHIFSNALNNNNFVENIVDYHLSPASMFNGDLFLANRSPMGGSYILLGDFTGHGLAAAVGALPTAQTFFAMTAKGLAVGDIAKEINSQLLRLLPDDMFCAACIIELSSHGKALSVWSGGMPDVLLINKESGIKQRIPSQHMALGILEDDEFDIDSYNFEVHPLDKLIAFTDGVIEAHNARDVMFGQERLESLYQSNPEANISDVIETLRAFCGDIEQQDDVSMCQVNCLPIEDEYRDPEEKLAPLPWQFTLNVCPDHIRETDPVSHILDMISGIKGMTKHRSTLFLVLAELYNNAVDHGLLNLDSKLKDGEDGFFNYYMQRQEALDNLTSGQVTLTASYDPDEHLVCFIVKDTGKGFNCGSVNKENHLDNQHGRGISLIGELCQSIAYSDNGTKVEVKYSTDSTSAEDMHYSI</sequence>
<protein>
    <submittedName>
        <fullName evidence="4">Fused response regulator/phosphatase</fullName>
    </submittedName>
</protein>
<keyword evidence="5" id="KW-1185">Reference proteome</keyword>
<proteinExistence type="predicted"/>
<dbReference type="PANTHER" id="PTHR43156">
    <property type="entry name" value="STAGE II SPORULATION PROTEIN E-RELATED"/>
    <property type="match status" value="1"/>
</dbReference>
<dbReference type="AlphaFoldDB" id="A0A2S0VS81"/>
<dbReference type="GO" id="GO:0016791">
    <property type="term" value="F:phosphatase activity"/>
    <property type="evidence" value="ECO:0007669"/>
    <property type="project" value="TreeGrafter"/>
</dbReference>
<dbReference type="Pfam" id="PF00072">
    <property type="entry name" value="Response_reg"/>
    <property type="match status" value="1"/>
</dbReference>
<evidence type="ECO:0000256" key="2">
    <source>
        <dbReference type="PROSITE-ProRule" id="PRU00169"/>
    </source>
</evidence>
<dbReference type="SMART" id="SM00331">
    <property type="entry name" value="PP2C_SIG"/>
    <property type="match status" value="1"/>
</dbReference>
<dbReference type="OrthoDB" id="9811749at2"/>
<dbReference type="Proteomes" id="UP000244441">
    <property type="component" value="Chromosome"/>
</dbReference>
<dbReference type="PROSITE" id="PS50110">
    <property type="entry name" value="RESPONSE_REGULATORY"/>
    <property type="match status" value="1"/>
</dbReference>
<dbReference type="PANTHER" id="PTHR43156:SF2">
    <property type="entry name" value="STAGE II SPORULATION PROTEIN E"/>
    <property type="match status" value="1"/>
</dbReference>
<dbReference type="SMART" id="SM00448">
    <property type="entry name" value="REC"/>
    <property type="match status" value="1"/>
</dbReference>
<accession>A0A2S0VS81</accession>
<feature type="modified residue" description="4-aspartylphosphate" evidence="2">
    <location>
        <position position="51"/>
    </location>
</feature>
<evidence type="ECO:0000313" key="4">
    <source>
        <dbReference type="EMBL" id="AWB67032.1"/>
    </source>
</evidence>
<dbReference type="EMBL" id="CP026604">
    <property type="protein sequence ID" value="AWB67032.1"/>
    <property type="molecule type" value="Genomic_DNA"/>
</dbReference>
<dbReference type="InterPro" id="IPR052016">
    <property type="entry name" value="Bact_Sigma-Reg"/>
</dbReference>
<dbReference type="GO" id="GO:0000160">
    <property type="term" value="P:phosphorelay signal transduction system"/>
    <property type="evidence" value="ECO:0007669"/>
    <property type="project" value="InterPro"/>
</dbReference>
<dbReference type="InterPro" id="IPR011006">
    <property type="entry name" value="CheY-like_superfamily"/>
</dbReference>